<dbReference type="RefSeq" id="WP_158051414.1">
    <property type="nucleotide sequence ID" value="NZ_WBKB01000002.1"/>
</dbReference>
<dbReference type="PANTHER" id="PTHR39515:SF2">
    <property type="entry name" value="HTH-TYPE TRANSCRIPTIONAL REGULATOR RV0880"/>
    <property type="match status" value="1"/>
</dbReference>
<dbReference type="AlphaFoldDB" id="A0A7J5BCK3"/>
<dbReference type="InterPro" id="IPR036390">
    <property type="entry name" value="WH_DNA-bd_sf"/>
</dbReference>
<dbReference type="PROSITE" id="PS50995">
    <property type="entry name" value="HTH_MARR_2"/>
    <property type="match status" value="1"/>
</dbReference>
<reference evidence="2 3" key="1">
    <citation type="submission" date="2019-09" db="EMBL/GenBank/DDBJ databases">
        <title>Phylogeny of genus Pseudoclavibacter and closely related genus.</title>
        <authorList>
            <person name="Li Y."/>
        </authorList>
    </citation>
    <scope>NUCLEOTIDE SEQUENCE [LARGE SCALE GENOMIC DNA]</scope>
    <source>
        <strain evidence="2 3">KCTC 13959</strain>
    </source>
</reference>
<evidence type="ECO:0000313" key="3">
    <source>
        <dbReference type="Proteomes" id="UP000433493"/>
    </source>
</evidence>
<dbReference type="InterPro" id="IPR052526">
    <property type="entry name" value="HTH-type_Bedaq_tolerance"/>
</dbReference>
<dbReference type="OrthoDB" id="9804055at2"/>
<comment type="caution">
    <text evidence="2">The sequence shown here is derived from an EMBL/GenBank/DDBJ whole genome shotgun (WGS) entry which is preliminary data.</text>
</comment>
<dbReference type="SUPFAM" id="SSF46785">
    <property type="entry name" value="Winged helix' DNA-binding domain"/>
    <property type="match status" value="1"/>
</dbReference>
<feature type="domain" description="HTH marR-type" evidence="1">
    <location>
        <begin position="1"/>
        <end position="138"/>
    </location>
</feature>
<dbReference type="Pfam" id="PF01047">
    <property type="entry name" value="MarR"/>
    <property type="match status" value="1"/>
</dbReference>
<accession>A0A7J5BCK3</accession>
<dbReference type="InterPro" id="IPR036388">
    <property type="entry name" value="WH-like_DNA-bd_sf"/>
</dbReference>
<dbReference type="PANTHER" id="PTHR39515">
    <property type="entry name" value="CONSERVED PROTEIN"/>
    <property type="match status" value="1"/>
</dbReference>
<dbReference type="Gene3D" id="1.10.10.10">
    <property type="entry name" value="Winged helix-like DNA-binding domain superfamily/Winged helix DNA-binding domain"/>
    <property type="match status" value="1"/>
</dbReference>
<dbReference type="InterPro" id="IPR000835">
    <property type="entry name" value="HTH_MarR-typ"/>
</dbReference>
<organism evidence="2 3">
    <name type="scientific">Gulosibacter chungangensis</name>
    <dbReference type="NCBI Taxonomy" id="979746"/>
    <lineage>
        <taxon>Bacteria</taxon>
        <taxon>Bacillati</taxon>
        <taxon>Actinomycetota</taxon>
        <taxon>Actinomycetes</taxon>
        <taxon>Micrococcales</taxon>
        <taxon>Microbacteriaceae</taxon>
        <taxon>Gulosibacter</taxon>
    </lineage>
</organism>
<dbReference type="SMART" id="SM00347">
    <property type="entry name" value="HTH_MARR"/>
    <property type="match status" value="1"/>
</dbReference>
<evidence type="ECO:0000313" key="2">
    <source>
        <dbReference type="EMBL" id="KAB1643910.1"/>
    </source>
</evidence>
<dbReference type="EMBL" id="WBKB01000002">
    <property type="protein sequence ID" value="KAB1643910.1"/>
    <property type="molecule type" value="Genomic_DNA"/>
</dbReference>
<keyword evidence="3" id="KW-1185">Reference proteome</keyword>
<dbReference type="Proteomes" id="UP000433493">
    <property type="component" value="Unassembled WGS sequence"/>
</dbReference>
<proteinExistence type="predicted"/>
<sequence>MPADSPNDPSTATAFLDALRPMMDRLRAERTLSQGKVGILRHLKERGPATISELAVAIQVSNQGASLGVRDLEAIGAVARKTDATDRRRVWITITETGEATLEKETLAARRLLHDAAERSLSEEDKAVLFAAIPVIEKLGKSLLDD</sequence>
<gene>
    <name evidence="2" type="ORF">F8O05_03670</name>
</gene>
<dbReference type="GO" id="GO:0003700">
    <property type="term" value="F:DNA-binding transcription factor activity"/>
    <property type="evidence" value="ECO:0007669"/>
    <property type="project" value="InterPro"/>
</dbReference>
<evidence type="ECO:0000259" key="1">
    <source>
        <dbReference type="PROSITE" id="PS50995"/>
    </source>
</evidence>
<name>A0A7J5BCK3_9MICO</name>
<protein>
    <submittedName>
        <fullName evidence="2">MarR family transcriptional regulator</fullName>
    </submittedName>
</protein>